<dbReference type="Proteomes" id="UP000828390">
    <property type="component" value="Unassembled WGS sequence"/>
</dbReference>
<protein>
    <recommendedName>
        <fullName evidence="1">STAS domain-containing protein</fullName>
    </recommendedName>
</protein>
<dbReference type="PROSITE" id="PS50801">
    <property type="entry name" value="STAS"/>
    <property type="match status" value="1"/>
</dbReference>
<dbReference type="AlphaFoldDB" id="A0A9D4RCN2"/>
<sequence>MLALDMDSSQTSRAHVKVIIIDCSCMGYIDTQGINALLVVGEEYRRAGVAILFSGCTPCVWAALNRSDFFSTVSKERVFSS</sequence>
<dbReference type="SUPFAM" id="SSF52091">
    <property type="entry name" value="SpoIIaa-like"/>
    <property type="match status" value="1"/>
</dbReference>
<feature type="domain" description="STAS" evidence="1">
    <location>
        <begin position="1"/>
        <end position="81"/>
    </location>
</feature>
<keyword evidence="3" id="KW-1185">Reference proteome</keyword>
<comment type="caution">
    <text evidence="2">The sequence shown here is derived from an EMBL/GenBank/DDBJ whole genome shotgun (WGS) entry which is preliminary data.</text>
</comment>
<name>A0A9D4RCN2_DREPO</name>
<dbReference type="CDD" id="cd07042">
    <property type="entry name" value="STAS_SulP_like_sulfate_transporter"/>
    <property type="match status" value="1"/>
</dbReference>
<proteinExistence type="predicted"/>
<dbReference type="EMBL" id="JAIWYP010000002">
    <property type="protein sequence ID" value="KAH3862588.1"/>
    <property type="molecule type" value="Genomic_DNA"/>
</dbReference>
<gene>
    <name evidence="2" type="ORF">DPMN_025557</name>
</gene>
<evidence type="ECO:0000259" key="1">
    <source>
        <dbReference type="PROSITE" id="PS50801"/>
    </source>
</evidence>
<evidence type="ECO:0000313" key="3">
    <source>
        <dbReference type="Proteomes" id="UP000828390"/>
    </source>
</evidence>
<dbReference type="Pfam" id="PF01740">
    <property type="entry name" value="STAS"/>
    <property type="match status" value="1"/>
</dbReference>
<reference evidence="2" key="1">
    <citation type="journal article" date="2019" name="bioRxiv">
        <title>The Genome of the Zebra Mussel, Dreissena polymorpha: A Resource for Invasive Species Research.</title>
        <authorList>
            <person name="McCartney M.A."/>
            <person name="Auch B."/>
            <person name="Kono T."/>
            <person name="Mallez S."/>
            <person name="Zhang Y."/>
            <person name="Obille A."/>
            <person name="Becker A."/>
            <person name="Abrahante J.E."/>
            <person name="Garbe J."/>
            <person name="Badalamenti J.P."/>
            <person name="Herman A."/>
            <person name="Mangelson H."/>
            <person name="Liachko I."/>
            <person name="Sullivan S."/>
            <person name="Sone E.D."/>
            <person name="Koren S."/>
            <person name="Silverstein K.A.T."/>
            <person name="Beckman K.B."/>
            <person name="Gohl D.M."/>
        </authorList>
    </citation>
    <scope>NUCLEOTIDE SEQUENCE</scope>
    <source>
        <strain evidence="2">Duluth1</strain>
        <tissue evidence="2">Whole animal</tissue>
    </source>
</reference>
<organism evidence="2 3">
    <name type="scientific">Dreissena polymorpha</name>
    <name type="common">Zebra mussel</name>
    <name type="synonym">Mytilus polymorpha</name>
    <dbReference type="NCBI Taxonomy" id="45954"/>
    <lineage>
        <taxon>Eukaryota</taxon>
        <taxon>Metazoa</taxon>
        <taxon>Spiralia</taxon>
        <taxon>Lophotrochozoa</taxon>
        <taxon>Mollusca</taxon>
        <taxon>Bivalvia</taxon>
        <taxon>Autobranchia</taxon>
        <taxon>Heteroconchia</taxon>
        <taxon>Euheterodonta</taxon>
        <taxon>Imparidentia</taxon>
        <taxon>Neoheterodontei</taxon>
        <taxon>Myida</taxon>
        <taxon>Dreissenoidea</taxon>
        <taxon>Dreissenidae</taxon>
        <taxon>Dreissena</taxon>
    </lineage>
</organism>
<reference evidence="2" key="2">
    <citation type="submission" date="2020-11" db="EMBL/GenBank/DDBJ databases">
        <authorList>
            <person name="McCartney M.A."/>
            <person name="Auch B."/>
            <person name="Kono T."/>
            <person name="Mallez S."/>
            <person name="Becker A."/>
            <person name="Gohl D.M."/>
            <person name="Silverstein K.A.T."/>
            <person name="Koren S."/>
            <person name="Bechman K.B."/>
            <person name="Herman A."/>
            <person name="Abrahante J.E."/>
            <person name="Garbe J."/>
        </authorList>
    </citation>
    <scope>NUCLEOTIDE SEQUENCE</scope>
    <source>
        <strain evidence="2">Duluth1</strain>
        <tissue evidence="2">Whole animal</tissue>
    </source>
</reference>
<dbReference type="InterPro" id="IPR036513">
    <property type="entry name" value="STAS_dom_sf"/>
</dbReference>
<accession>A0A9D4RCN2</accession>
<evidence type="ECO:0000313" key="2">
    <source>
        <dbReference type="EMBL" id="KAH3862588.1"/>
    </source>
</evidence>
<dbReference type="InterPro" id="IPR002645">
    <property type="entry name" value="STAS_dom"/>
</dbReference>
<dbReference type="Gene3D" id="3.30.750.24">
    <property type="entry name" value="STAS domain"/>
    <property type="match status" value="1"/>
</dbReference>